<proteinExistence type="predicted"/>
<evidence type="ECO:0000313" key="2">
    <source>
        <dbReference type="Proteomes" id="UP000193827"/>
    </source>
</evidence>
<protein>
    <submittedName>
        <fullName evidence="1">Uncharacterized protein</fullName>
    </submittedName>
</protein>
<gene>
    <name evidence="1" type="ORF">PEL8287_02170</name>
</gene>
<evidence type="ECO:0000313" key="1">
    <source>
        <dbReference type="EMBL" id="SLN43266.1"/>
    </source>
</evidence>
<reference evidence="1 2" key="1">
    <citation type="submission" date="2017-03" db="EMBL/GenBank/DDBJ databases">
        <authorList>
            <person name="Afonso C.L."/>
            <person name="Miller P.J."/>
            <person name="Scott M.A."/>
            <person name="Spackman E."/>
            <person name="Goraichik I."/>
            <person name="Dimitrov K.M."/>
            <person name="Suarez D.L."/>
            <person name="Swayne D.E."/>
        </authorList>
    </citation>
    <scope>NUCLEOTIDE SEQUENCE [LARGE SCALE GENOMIC DNA]</scope>
    <source>
        <strain evidence="1 2">CECT 8287</strain>
    </source>
</reference>
<dbReference type="EMBL" id="FWFL01000005">
    <property type="protein sequence ID" value="SLN43266.1"/>
    <property type="molecule type" value="Genomic_DNA"/>
</dbReference>
<dbReference type="Proteomes" id="UP000193827">
    <property type="component" value="Unassembled WGS sequence"/>
</dbReference>
<keyword evidence="2" id="KW-1185">Reference proteome</keyword>
<name>A0A1Y5SLZ8_9RHOB</name>
<sequence>MNGQFDEMTSKAKVIVKTAQVGNSDEPDIIDIEPEVEFEGAADSDPDNLFQTEDLQTYTKTARLYLRETW</sequence>
<organism evidence="1 2">
    <name type="scientific">Roseovarius litorisediminis</name>
    <dbReference type="NCBI Taxonomy" id="1312363"/>
    <lineage>
        <taxon>Bacteria</taxon>
        <taxon>Pseudomonadati</taxon>
        <taxon>Pseudomonadota</taxon>
        <taxon>Alphaproteobacteria</taxon>
        <taxon>Rhodobacterales</taxon>
        <taxon>Roseobacteraceae</taxon>
        <taxon>Roseovarius</taxon>
    </lineage>
</organism>
<dbReference type="AlphaFoldDB" id="A0A1Y5SLZ8"/>
<dbReference type="RefSeq" id="WP_139837770.1">
    <property type="nucleotide sequence ID" value="NZ_FWFL01000005.1"/>
</dbReference>
<accession>A0A1Y5SLZ8</accession>